<reference evidence="2 3" key="1">
    <citation type="journal article" date="2019" name="Science, e1252229">
        <title>Invertible promoters mediate bacterial phase variation, antibiotic resistance, and host adaptation in the gut.</title>
        <authorList>
            <person name="Jiang X."/>
            <person name="Hall A.B."/>
            <person name="Arthur T.D."/>
            <person name="Plichta D.R."/>
            <person name="Covington C.T."/>
            <person name="Poyet M."/>
            <person name="Crothers J."/>
            <person name="Moses P.L."/>
            <person name="Tolonen A.C."/>
            <person name="Vlamakis H."/>
            <person name="Alm E.J."/>
            <person name="Xavier R.J."/>
        </authorList>
    </citation>
    <scope>NUCLEOTIDE SEQUENCE [LARGE SCALE GENOMIC DNA]</scope>
    <source>
        <strain evidence="3">bf_0095</strain>
    </source>
</reference>
<dbReference type="Proteomes" id="UP000291191">
    <property type="component" value="Unassembled WGS sequence"/>
</dbReference>
<name>A0A4Q5HH38_9BACE</name>
<sequence length="239" mass="28118">MDNMKCRVSVAMTSYNGEKYIHKQLSSILSNLGNNDEVVISDDGSTDNTRSIVEKFDDPRVKLIIGPQKGLVKNFEYAIRCCSGEYIFLCDQDDVWYNNKIDKVLDVFSKTNSILVEHDAVVVDSQDNIIYPSFFIHRRVHSGVIKNFFRNTYHGCLMAFRSELKEKIFPFPKSGCLHDQWIGIIADYYGHVFFLEEKLMEYKRHENNMSSFERLPISRQLRDRFYLLLQIIKYIIRRK</sequence>
<dbReference type="OrthoDB" id="9802649at2"/>
<dbReference type="EMBL" id="RCXO01000009">
    <property type="protein sequence ID" value="RYT80869.1"/>
    <property type="molecule type" value="Genomic_DNA"/>
</dbReference>
<dbReference type="CDD" id="cd04196">
    <property type="entry name" value="GT_2_like_d"/>
    <property type="match status" value="1"/>
</dbReference>
<dbReference type="SUPFAM" id="SSF53448">
    <property type="entry name" value="Nucleotide-diphospho-sugar transferases"/>
    <property type="match status" value="1"/>
</dbReference>
<comment type="caution">
    <text evidence="2">The sequence shown here is derived from an EMBL/GenBank/DDBJ whole genome shotgun (WGS) entry which is preliminary data.</text>
</comment>
<dbReference type="InterPro" id="IPR001173">
    <property type="entry name" value="Glyco_trans_2-like"/>
</dbReference>
<dbReference type="PANTHER" id="PTHR22916:SF3">
    <property type="entry name" value="UDP-GLCNAC:BETAGAL BETA-1,3-N-ACETYLGLUCOSAMINYLTRANSFERASE-LIKE PROTEIN 1"/>
    <property type="match status" value="1"/>
</dbReference>
<keyword evidence="2" id="KW-0808">Transferase</keyword>
<dbReference type="AlphaFoldDB" id="A0A4Q5HH38"/>
<gene>
    <name evidence="2" type="ORF">EAJ06_09250</name>
</gene>
<dbReference type="PANTHER" id="PTHR22916">
    <property type="entry name" value="GLYCOSYLTRANSFERASE"/>
    <property type="match status" value="1"/>
</dbReference>
<keyword evidence="3" id="KW-1185">Reference proteome</keyword>
<dbReference type="Gene3D" id="3.90.550.10">
    <property type="entry name" value="Spore Coat Polysaccharide Biosynthesis Protein SpsA, Chain A"/>
    <property type="match status" value="1"/>
</dbReference>
<evidence type="ECO:0000313" key="2">
    <source>
        <dbReference type="EMBL" id="RYT80869.1"/>
    </source>
</evidence>
<evidence type="ECO:0000313" key="3">
    <source>
        <dbReference type="Proteomes" id="UP000291191"/>
    </source>
</evidence>
<dbReference type="GO" id="GO:0016758">
    <property type="term" value="F:hexosyltransferase activity"/>
    <property type="evidence" value="ECO:0007669"/>
    <property type="project" value="UniProtKB-ARBA"/>
</dbReference>
<evidence type="ECO:0000259" key="1">
    <source>
        <dbReference type="Pfam" id="PF00535"/>
    </source>
</evidence>
<proteinExistence type="predicted"/>
<dbReference type="Pfam" id="PF00535">
    <property type="entry name" value="Glycos_transf_2"/>
    <property type="match status" value="1"/>
</dbReference>
<feature type="domain" description="Glycosyltransferase 2-like" evidence="1">
    <location>
        <begin position="9"/>
        <end position="128"/>
    </location>
</feature>
<accession>A0A4Q5HH38</accession>
<dbReference type="InterPro" id="IPR029044">
    <property type="entry name" value="Nucleotide-diphossugar_trans"/>
</dbReference>
<protein>
    <submittedName>
        <fullName evidence="2">Glycosyltransferase family 2 protein</fullName>
    </submittedName>
</protein>
<organism evidence="2 3">
    <name type="scientific">Bacteroides intestinalis</name>
    <dbReference type="NCBI Taxonomy" id="329854"/>
    <lineage>
        <taxon>Bacteria</taxon>
        <taxon>Pseudomonadati</taxon>
        <taxon>Bacteroidota</taxon>
        <taxon>Bacteroidia</taxon>
        <taxon>Bacteroidales</taxon>
        <taxon>Bacteroidaceae</taxon>
        <taxon>Bacteroides</taxon>
    </lineage>
</organism>